<proteinExistence type="predicted"/>
<evidence type="ECO:0000313" key="3">
    <source>
        <dbReference type="Proteomes" id="UP000515317"/>
    </source>
</evidence>
<feature type="region of interest" description="Disordered" evidence="1">
    <location>
        <begin position="85"/>
        <end position="119"/>
    </location>
</feature>
<evidence type="ECO:0000313" key="2">
    <source>
        <dbReference type="EMBL" id="BCJ91785.1"/>
    </source>
</evidence>
<feature type="compositionally biased region" description="Acidic residues" evidence="1">
    <location>
        <begin position="109"/>
        <end position="119"/>
    </location>
</feature>
<dbReference type="RefSeq" id="WP_222875407.1">
    <property type="nucleotide sequence ID" value="NZ_AP023361.1"/>
</dbReference>
<gene>
    <name evidence="2" type="ORF">IZ6_25200</name>
</gene>
<dbReference type="KEGG" id="tso:IZ6_25200"/>
<keyword evidence="3" id="KW-1185">Reference proteome</keyword>
<protein>
    <submittedName>
        <fullName evidence="2">Uncharacterized protein</fullName>
    </submittedName>
</protein>
<reference evidence="2 3" key="1">
    <citation type="submission" date="2020-08" db="EMBL/GenBank/DDBJ databases">
        <title>Genome sequence of Rhizobiales bacterium strain IZ6.</title>
        <authorList>
            <person name="Nakai R."/>
            <person name="Naganuma T."/>
        </authorList>
    </citation>
    <scope>NUCLEOTIDE SEQUENCE [LARGE SCALE GENOMIC DNA]</scope>
    <source>
        <strain evidence="2 3">IZ6</strain>
    </source>
</reference>
<evidence type="ECO:0000256" key="1">
    <source>
        <dbReference type="SAM" id="MobiDB-lite"/>
    </source>
</evidence>
<accession>A0A6S6QW28</accession>
<dbReference type="EMBL" id="AP023361">
    <property type="protein sequence ID" value="BCJ91785.1"/>
    <property type="molecule type" value="Genomic_DNA"/>
</dbReference>
<dbReference type="AlphaFoldDB" id="A0A6S6QW28"/>
<sequence>MKLIVETTGDFQLLDPTNGKVIRYDGLTVTDESPFLSSRAAIGQVRVVAQVNDEATDEELRKYAEECKGDQTLLLESFLASYGVEVEGQPEPEKAPKKRGKGKAKADEDKAEIEEEKAD</sequence>
<name>A0A6S6QW28_9HYPH</name>
<organism evidence="2 3">
    <name type="scientific">Terrihabitans soli</name>
    <dbReference type="NCBI Taxonomy" id="708113"/>
    <lineage>
        <taxon>Bacteria</taxon>
        <taxon>Pseudomonadati</taxon>
        <taxon>Pseudomonadota</taxon>
        <taxon>Alphaproteobacteria</taxon>
        <taxon>Hyphomicrobiales</taxon>
        <taxon>Terrihabitans</taxon>
    </lineage>
</organism>
<dbReference type="Proteomes" id="UP000515317">
    <property type="component" value="Chromosome"/>
</dbReference>